<dbReference type="Pfam" id="PF00160">
    <property type="entry name" value="Pro_isomerase"/>
    <property type="match status" value="1"/>
</dbReference>
<protein>
    <recommendedName>
        <fullName evidence="4">Peptidyl-prolyl cis-trans isomerase</fullName>
        <shortName evidence="4">PPIase</shortName>
        <ecNumber evidence="4">5.2.1.8</ecNumber>
    </recommendedName>
</protein>
<comment type="catalytic activity">
    <reaction evidence="4">
        <text>[protein]-peptidylproline (omega=180) = [protein]-peptidylproline (omega=0)</text>
        <dbReference type="Rhea" id="RHEA:16237"/>
        <dbReference type="Rhea" id="RHEA-COMP:10747"/>
        <dbReference type="Rhea" id="RHEA-COMP:10748"/>
        <dbReference type="ChEBI" id="CHEBI:83833"/>
        <dbReference type="ChEBI" id="CHEBI:83834"/>
        <dbReference type="EC" id="5.2.1.8"/>
    </reaction>
</comment>
<dbReference type="PRINTS" id="PR00153">
    <property type="entry name" value="CSAPPISMRASE"/>
</dbReference>
<evidence type="ECO:0000256" key="2">
    <source>
        <dbReference type="ARBA" id="ARBA00023110"/>
    </source>
</evidence>
<evidence type="ECO:0000259" key="5">
    <source>
        <dbReference type="PROSITE" id="PS50072"/>
    </source>
</evidence>
<dbReference type="PROSITE" id="PS50072">
    <property type="entry name" value="CSA_PPIASE_2"/>
    <property type="match status" value="1"/>
</dbReference>
<dbReference type="Proteomes" id="UP000184225">
    <property type="component" value="Unassembled WGS sequence"/>
</dbReference>
<dbReference type="AlphaFoldDB" id="A0A1M6C579"/>
<dbReference type="PROSITE" id="PS00170">
    <property type="entry name" value="CSA_PPIASE_1"/>
    <property type="match status" value="1"/>
</dbReference>
<evidence type="ECO:0000313" key="7">
    <source>
        <dbReference type="Proteomes" id="UP000184225"/>
    </source>
</evidence>
<dbReference type="EMBL" id="FQYY01000002">
    <property type="protein sequence ID" value="SHI56093.1"/>
    <property type="molecule type" value="Genomic_DNA"/>
</dbReference>
<evidence type="ECO:0000256" key="4">
    <source>
        <dbReference type="RuleBase" id="RU363019"/>
    </source>
</evidence>
<dbReference type="SUPFAM" id="SSF50891">
    <property type="entry name" value="Cyclophilin-like"/>
    <property type="match status" value="1"/>
</dbReference>
<keyword evidence="7" id="KW-1185">Reference proteome</keyword>
<gene>
    <name evidence="6" type="ORF">SAMN04488096_102369</name>
</gene>
<dbReference type="CDD" id="cd00317">
    <property type="entry name" value="cyclophilin"/>
    <property type="match status" value="1"/>
</dbReference>
<comment type="function">
    <text evidence="4">PPIases accelerate the folding of proteins. It catalyzes the cis-trans isomerization of proline imidic peptide bonds in oligopeptides.</text>
</comment>
<comment type="similarity">
    <text evidence="1 4">Belongs to the cyclophilin-type PPIase family.</text>
</comment>
<feature type="domain" description="PPIase cyclophilin-type" evidence="5">
    <location>
        <begin position="92"/>
        <end position="242"/>
    </location>
</feature>
<keyword evidence="2 4" id="KW-0697">Rotamase</keyword>
<dbReference type="PANTHER" id="PTHR45625:SF4">
    <property type="entry name" value="PEPTIDYLPROLYL ISOMERASE DOMAIN AND WD REPEAT-CONTAINING PROTEIN 1"/>
    <property type="match status" value="1"/>
</dbReference>
<evidence type="ECO:0000313" key="6">
    <source>
        <dbReference type="EMBL" id="SHI56093.1"/>
    </source>
</evidence>
<reference evidence="6 7" key="1">
    <citation type="submission" date="2016-11" db="EMBL/GenBank/DDBJ databases">
        <authorList>
            <person name="Jaros S."/>
            <person name="Januszkiewicz K."/>
            <person name="Wedrychowicz H."/>
        </authorList>
    </citation>
    <scope>NUCLEOTIDE SEQUENCE [LARGE SCALE GENOMIC DNA]</scope>
    <source>
        <strain evidence="6 7">DSM 21425</strain>
    </source>
</reference>
<evidence type="ECO:0000256" key="3">
    <source>
        <dbReference type="ARBA" id="ARBA00023235"/>
    </source>
</evidence>
<dbReference type="PANTHER" id="PTHR45625">
    <property type="entry name" value="PEPTIDYL-PROLYL CIS-TRANS ISOMERASE-RELATED"/>
    <property type="match status" value="1"/>
</dbReference>
<evidence type="ECO:0000256" key="1">
    <source>
        <dbReference type="ARBA" id="ARBA00007365"/>
    </source>
</evidence>
<dbReference type="InterPro" id="IPR002130">
    <property type="entry name" value="Cyclophilin-type_PPIase_dom"/>
</dbReference>
<dbReference type="InterPro" id="IPR020892">
    <property type="entry name" value="Cyclophilin-type_PPIase_CS"/>
</dbReference>
<dbReference type="InterPro" id="IPR044666">
    <property type="entry name" value="Cyclophilin_A-like"/>
</dbReference>
<dbReference type="EC" id="5.2.1.8" evidence="4"/>
<dbReference type="InterPro" id="IPR029000">
    <property type="entry name" value="Cyclophilin-like_dom_sf"/>
</dbReference>
<dbReference type="GO" id="GO:0003755">
    <property type="term" value="F:peptidyl-prolyl cis-trans isomerase activity"/>
    <property type="evidence" value="ECO:0007669"/>
    <property type="project" value="UniProtKB-UniRule"/>
</dbReference>
<dbReference type="GO" id="GO:0006457">
    <property type="term" value="P:protein folding"/>
    <property type="evidence" value="ECO:0007669"/>
    <property type="project" value="InterPro"/>
</dbReference>
<keyword evidence="3 4" id="KW-0413">Isomerase</keyword>
<dbReference type="STRING" id="579105.SAMN04488096_102369"/>
<sequence>MTIILSATLFISCEDTKTQKNSNKSKKELERAAQKAKEDSILNSVKIYDDALKTSIDLKAIETVSQEELIPFLTKYGINNPENKVVIYTSFGNIYVTLFNDTPLHRANFVRLAKTGYFGTTFFHRVLDNFVIQGGNSDNVSTQKVRAAIGDYLIPSEFSPKHQHNRGAFSAAKYSEQNISKASSPFEFFIVQGERGAHHLDNDHTVFGIVTQGMSVVDKIAKIKTDESEWPLKNVIIDSVTVQ</sequence>
<name>A0A1M6C579_9FLAO</name>
<accession>A0A1M6C579</accession>
<proteinExistence type="inferred from homology"/>
<organism evidence="6 7">
    <name type="scientific">Mesonia phycicola</name>
    <dbReference type="NCBI Taxonomy" id="579105"/>
    <lineage>
        <taxon>Bacteria</taxon>
        <taxon>Pseudomonadati</taxon>
        <taxon>Bacteroidota</taxon>
        <taxon>Flavobacteriia</taxon>
        <taxon>Flavobacteriales</taxon>
        <taxon>Flavobacteriaceae</taxon>
        <taxon>Mesonia</taxon>
    </lineage>
</organism>
<dbReference type="Gene3D" id="2.40.100.10">
    <property type="entry name" value="Cyclophilin-like"/>
    <property type="match status" value="1"/>
</dbReference>